<dbReference type="AlphaFoldDB" id="A0A437MW75"/>
<name>A0A437MW75_9SPHI</name>
<dbReference type="InterPro" id="IPR025403">
    <property type="entry name" value="TgpA-like_C"/>
</dbReference>
<evidence type="ECO:0000259" key="3">
    <source>
        <dbReference type="Pfam" id="PF13559"/>
    </source>
</evidence>
<evidence type="ECO:0000256" key="2">
    <source>
        <dbReference type="SAM" id="SignalP"/>
    </source>
</evidence>
<keyword evidence="1" id="KW-0812">Transmembrane</keyword>
<sequence>MKRLFVVLFCLFSVVIAFAQKSKKPAVLKKDSTAITVQHFNDAAIKKYAADPEFQYVEGQKAEPSWWDRFWYWFWQWLGDLLSSAGLSHPSIKYILVGLAAIGGLFLILKSAGLLKRTAKKVSLPYQESLENIHEIDFDSEIENAIALRNFRLAVRLQYLKCLKQLSDAGLINWQIDKTNTAYYYELTNPVQREAFGSITRRFEYVWYGDFPIDEHAFGNINVLFQQFKTKL</sequence>
<evidence type="ECO:0000256" key="1">
    <source>
        <dbReference type="SAM" id="Phobius"/>
    </source>
</evidence>
<evidence type="ECO:0000313" key="5">
    <source>
        <dbReference type="Proteomes" id="UP000282759"/>
    </source>
</evidence>
<keyword evidence="2" id="KW-0732">Signal</keyword>
<organism evidence="4 5">
    <name type="scientific">Mucilaginibacter limnophilus</name>
    <dbReference type="NCBI Taxonomy" id="1932778"/>
    <lineage>
        <taxon>Bacteria</taxon>
        <taxon>Pseudomonadati</taxon>
        <taxon>Bacteroidota</taxon>
        <taxon>Sphingobacteriia</taxon>
        <taxon>Sphingobacteriales</taxon>
        <taxon>Sphingobacteriaceae</taxon>
        <taxon>Mucilaginibacter</taxon>
    </lineage>
</organism>
<reference evidence="4 5" key="1">
    <citation type="submission" date="2019-01" db="EMBL/GenBank/DDBJ databases">
        <authorList>
            <person name="Chen W.-M."/>
        </authorList>
    </citation>
    <scope>NUCLEOTIDE SEQUENCE [LARGE SCALE GENOMIC DNA]</scope>
    <source>
        <strain evidence="4 5">YBJ-36</strain>
    </source>
</reference>
<comment type="caution">
    <text evidence="4">The sequence shown here is derived from an EMBL/GenBank/DDBJ whole genome shotgun (WGS) entry which is preliminary data.</text>
</comment>
<dbReference type="RefSeq" id="WP_127704285.1">
    <property type="nucleotide sequence ID" value="NZ_SACK01000002.1"/>
</dbReference>
<evidence type="ECO:0000313" key="4">
    <source>
        <dbReference type="EMBL" id="RVU01921.1"/>
    </source>
</evidence>
<dbReference type="Pfam" id="PF13559">
    <property type="entry name" value="DUF4129"/>
    <property type="match status" value="1"/>
</dbReference>
<keyword evidence="5" id="KW-1185">Reference proteome</keyword>
<gene>
    <name evidence="4" type="ORF">EOD41_08170</name>
</gene>
<dbReference type="EMBL" id="SACK01000002">
    <property type="protein sequence ID" value="RVU01921.1"/>
    <property type="molecule type" value="Genomic_DNA"/>
</dbReference>
<feature type="domain" description="Protein-glutamine gamma-glutamyltransferase-like C-terminal" evidence="3">
    <location>
        <begin position="159"/>
        <end position="217"/>
    </location>
</feature>
<keyword evidence="1" id="KW-1133">Transmembrane helix</keyword>
<dbReference type="Proteomes" id="UP000282759">
    <property type="component" value="Unassembled WGS sequence"/>
</dbReference>
<protein>
    <submittedName>
        <fullName evidence="4">DUF4129 domain-containing protein</fullName>
    </submittedName>
</protein>
<feature type="chain" id="PRO_5019025224" evidence="2">
    <location>
        <begin position="20"/>
        <end position="232"/>
    </location>
</feature>
<feature type="transmembrane region" description="Helical" evidence="1">
    <location>
        <begin position="91"/>
        <end position="109"/>
    </location>
</feature>
<accession>A0A437MW75</accession>
<feature type="signal peptide" evidence="2">
    <location>
        <begin position="1"/>
        <end position="19"/>
    </location>
</feature>
<keyword evidence="1" id="KW-0472">Membrane</keyword>
<dbReference type="OrthoDB" id="5491447at2"/>
<proteinExistence type="predicted"/>